<protein>
    <recommendedName>
        <fullName evidence="2">LiaF transmembrane domain-containing protein</fullName>
    </recommendedName>
</protein>
<dbReference type="AlphaFoldDB" id="A0A419S1V2"/>
<evidence type="ECO:0000313" key="4">
    <source>
        <dbReference type="Proteomes" id="UP000283433"/>
    </source>
</evidence>
<evidence type="ECO:0000256" key="1">
    <source>
        <dbReference type="SAM" id="Phobius"/>
    </source>
</evidence>
<name>A0A419S1V2_9SPHI</name>
<dbReference type="InterPro" id="IPR054331">
    <property type="entry name" value="LiaF_TM"/>
</dbReference>
<dbReference type="EMBL" id="MBTA01000030">
    <property type="protein sequence ID" value="RKD12466.1"/>
    <property type="molecule type" value="Genomic_DNA"/>
</dbReference>
<keyword evidence="1" id="KW-1133">Transmembrane helix</keyword>
<feature type="domain" description="LiaF transmembrane" evidence="2">
    <location>
        <begin position="8"/>
        <end position="80"/>
    </location>
</feature>
<keyword evidence="4" id="KW-1185">Reference proteome</keyword>
<evidence type="ECO:0000259" key="2">
    <source>
        <dbReference type="Pfam" id="PF22570"/>
    </source>
</evidence>
<gene>
    <name evidence="3" type="ORF">BCY91_12540</name>
</gene>
<keyword evidence="1" id="KW-0812">Transmembrane</keyword>
<feature type="transmembrane region" description="Helical" evidence="1">
    <location>
        <begin position="58"/>
        <end position="77"/>
    </location>
</feature>
<evidence type="ECO:0000313" key="3">
    <source>
        <dbReference type="EMBL" id="RKD12466.1"/>
    </source>
</evidence>
<accession>A0A419S1V2</accession>
<reference evidence="3 4" key="1">
    <citation type="submission" date="2016-07" db="EMBL/GenBank/DDBJ databases">
        <title>Genome of Pelobium manganitolerans.</title>
        <authorList>
            <person name="Wu S."/>
            <person name="Wang G."/>
        </authorList>
    </citation>
    <scope>NUCLEOTIDE SEQUENCE [LARGE SCALE GENOMIC DNA]</scope>
    <source>
        <strain evidence="3 4">YS-25</strain>
    </source>
</reference>
<proteinExistence type="predicted"/>
<feature type="transmembrane region" description="Helical" evidence="1">
    <location>
        <begin position="33"/>
        <end position="52"/>
    </location>
</feature>
<dbReference type="Pfam" id="PF22570">
    <property type="entry name" value="LiaF-TM"/>
    <property type="match status" value="1"/>
</dbReference>
<comment type="caution">
    <text evidence="3">The sequence shown here is derived from an EMBL/GenBank/DDBJ whole genome shotgun (WGS) entry which is preliminary data.</text>
</comment>
<feature type="transmembrane region" description="Helical" evidence="1">
    <location>
        <begin position="6"/>
        <end position="26"/>
    </location>
</feature>
<dbReference type="Proteomes" id="UP000283433">
    <property type="component" value="Unassembled WGS sequence"/>
</dbReference>
<dbReference type="OrthoDB" id="941984at2"/>
<keyword evidence="1" id="KW-0472">Membrane</keyword>
<sequence length="312" mass="34768">MNANRISWGIVFIFAGTIFLLENYGLIDFSWAYLWKFWPALLILAGVNIIFSQSNNPAGKWAIIAVTVVILSALTVINLNHPKTTYDVAWDNDEWSNSKNERERGTNFYEENFDANYKYANLNINGGASKFTIKEGKAKLFESSTEKNHSRYYLRKTESDSTVVLNFNAKKNEKGFDFDDTDLSKVMMKIHQAPIWTINLNMGAGKADFDLSENKVKAVNIKGGAADFNVKIGDLYPDVALAAETGISKVRILIPNNSGCKIFTKTGLSAKEFSGFDKTADGSFATSNYQSASNKITITLKGGLSDFEVKRY</sequence>
<organism evidence="3 4">
    <name type="scientific">Pelobium manganitolerans</name>
    <dbReference type="NCBI Taxonomy" id="1842495"/>
    <lineage>
        <taxon>Bacteria</taxon>
        <taxon>Pseudomonadati</taxon>
        <taxon>Bacteroidota</taxon>
        <taxon>Sphingobacteriia</taxon>
        <taxon>Sphingobacteriales</taxon>
        <taxon>Sphingobacteriaceae</taxon>
        <taxon>Pelobium</taxon>
    </lineage>
</organism>
<dbReference type="RefSeq" id="WP_120183292.1">
    <property type="nucleotide sequence ID" value="NZ_CBINCU010000021.1"/>
</dbReference>